<dbReference type="Proteomes" id="UP000019473">
    <property type="component" value="Unassembled WGS sequence"/>
</dbReference>
<comment type="subcellular location">
    <subcellularLocation>
        <location evidence="1">Nucleus</location>
    </subcellularLocation>
</comment>
<protein>
    <recommendedName>
        <fullName evidence="7">Zn(2)-C6 fungal-type domain-containing protein</fullName>
    </recommendedName>
</protein>
<dbReference type="GO" id="GO:0045944">
    <property type="term" value="P:positive regulation of transcription by RNA polymerase II"/>
    <property type="evidence" value="ECO:0007669"/>
    <property type="project" value="TreeGrafter"/>
</dbReference>
<dbReference type="CDD" id="cd00067">
    <property type="entry name" value="GAL4"/>
    <property type="match status" value="1"/>
</dbReference>
<feature type="compositionally biased region" description="Polar residues" evidence="6">
    <location>
        <begin position="660"/>
        <end position="680"/>
    </location>
</feature>
<dbReference type="GO" id="GO:0005634">
    <property type="term" value="C:nucleus"/>
    <property type="evidence" value="ECO:0007669"/>
    <property type="project" value="UniProtKB-SubCell"/>
</dbReference>
<reference evidence="8 9" key="1">
    <citation type="submission" date="2013-03" db="EMBL/GenBank/DDBJ databases">
        <title>The Genome Sequence of Cladophialophora yegresii CBS 114405.</title>
        <authorList>
            <consortium name="The Broad Institute Genomics Platform"/>
            <person name="Cuomo C."/>
            <person name="de Hoog S."/>
            <person name="Gorbushina A."/>
            <person name="Walker B."/>
            <person name="Young S.K."/>
            <person name="Zeng Q."/>
            <person name="Gargeya S."/>
            <person name="Fitzgerald M."/>
            <person name="Haas B."/>
            <person name="Abouelleil A."/>
            <person name="Allen A.W."/>
            <person name="Alvarado L."/>
            <person name="Arachchi H.M."/>
            <person name="Berlin A.M."/>
            <person name="Chapman S.B."/>
            <person name="Gainer-Dewar J."/>
            <person name="Goldberg J."/>
            <person name="Griggs A."/>
            <person name="Gujja S."/>
            <person name="Hansen M."/>
            <person name="Howarth C."/>
            <person name="Imamovic A."/>
            <person name="Ireland A."/>
            <person name="Larimer J."/>
            <person name="McCowan C."/>
            <person name="Murphy C."/>
            <person name="Pearson M."/>
            <person name="Poon T.W."/>
            <person name="Priest M."/>
            <person name="Roberts A."/>
            <person name="Saif S."/>
            <person name="Shea T."/>
            <person name="Sisk P."/>
            <person name="Sykes S."/>
            <person name="Wortman J."/>
            <person name="Nusbaum C."/>
            <person name="Birren B."/>
        </authorList>
    </citation>
    <scope>NUCLEOTIDE SEQUENCE [LARGE SCALE GENOMIC DNA]</scope>
    <source>
        <strain evidence="8 9">CBS 114405</strain>
    </source>
</reference>
<feature type="compositionally biased region" description="Polar residues" evidence="6">
    <location>
        <begin position="109"/>
        <end position="119"/>
    </location>
</feature>
<feature type="compositionally biased region" description="Acidic residues" evidence="6">
    <location>
        <begin position="153"/>
        <end position="162"/>
    </location>
</feature>
<evidence type="ECO:0000313" key="8">
    <source>
        <dbReference type="EMBL" id="EXJ60456.1"/>
    </source>
</evidence>
<dbReference type="GO" id="GO:0008270">
    <property type="term" value="F:zinc ion binding"/>
    <property type="evidence" value="ECO:0007669"/>
    <property type="project" value="InterPro"/>
</dbReference>
<dbReference type="OrthoDB" id="3886144at2759"/>
<dbReference type="PANTHER" id="PTHR37534">
    <property type="entry name" value="TRANSCRIPTIONAL ACTIVATOR PROTEIN UGA3"/>
    <property type="match status" value="1"/>
</dbReference>
<accession>W9W7F0</accession>
<dbReference type="EMBL" id="AMGW01000003">
    <property type="protein sequence ID" value="EXJ60456.1"/>
    <property type="molecule type" value="Genomic_DNA"/>
</dbReference>
<dbReference type="eggNOG" id="ENOG502QPY2">
    <property type="taxonomic scope" value="Eukaryota"/>
</dbReference>
<dbReference type="PROSITE" id="PS00463">
    <property type="entry name" value="ZN2_CY6_FUNGAL_1"/>
    <property type="match status" value="1"/>
</dbReference>
<dbReference type="Pfam" id="PF00172">
    <property type="entry name" value="Zn_clus"/>
    <property type="match status" value="1"/>
</dbReference>
<keyword evidence="4" id="KW-0804">Transcription</keyword>
<gene>
    <name evidence="8" type="ORF">A1O7_04609</name>
</gene>
<feature type="region of interest" description="Disordered" evidence="6">
    <location>
        <begin position="109"/>
        <end position="171"/>
    </location>
</feature>
<keyword evidence="9" id="KW-1185">Reference proteome</keyword>
<dbReference type="SMART" id="SM00066">
    <property type="entry name" value="GAL4"/>
    <property type="match status" value="1"/>
</dbReference>
<feature type="region of interest" description="Disordered" evidence="6">
    <location>
        <begin position="658"/>
        <end position="699"/>
    </location>
</feature>
<dbReference type="STRING" id="1182544.W9W7F0"/>
<evidence type="ECO:0000256" key="5">
    <source>
        <dbReference type="ARBA" id="ARBA00023242"/>
    </source>
</evidence>
<keyword evidence="3" id="KW-0238">DNA-binding</keyword>
<dbReference type="GeneID" id="19179194"/>
<sequence length="754" mass="83656">MSQPLPPLASRTAPRNIEEVSKRKQPKSRNGCITCKARRMKCDESKPTCQQCNRRGVPCGGYPKYLRWKSVGPSKDDGLPQLPQVHMIPAEGQITIQPVESDISTLHNIRSAPSHQQSEQRSRKIIRSSTDETTGTQLSFNKTAVIERREPIPDVDCDDDDPSISGGGSVGLPKVQQLLSLPSLVEAGRLLSTPGTDDSPYQSSPFNIFALQGDGGSLQFDDSDWNTYGLEGLFRGTDVAWEPGTGLVTLEQHEFELSNDTARASLTALSDGVRGNGIQLPTQETQAATITRETIQQLFENRTCGILSIKEDQTRNPWRTLVWPLATHCTALYHALAAMACLHTCKLQPQFRLPGLQHFEHSMKSLNDNSNMPLEKIVATRLALALAASWDHEKSSTVIDHTNAARILIRQASDKERISELLPTGLSRLSFFANTCLYMDVIARLTCVDPQSSHDSEFMAACSMLSSSIPSKQQLDPLMGCAITLFPLIGRLAELVGRVRKRTERRNSPTIISKAIELRMAIEGWVPLITSQGPVGVNTSLADSIQTAEAYRWASLLLLRQAVPELPWAHSFWELASKSLVFLATIPLSSRTTIVQTFPLLLAGCEATGDDDRDWVRERWSLMSRCMIAGIVDRCKEITTEVWRRRDEYEIRHGLRSRSHYNSPSTGERNPSRAGQTPDISAQEPALQEAKCSDPDALPSAEHLDFPDSAAFKKGIDPVTRAGHLHYTVKGHLHCFGVMKDWDWHGKLPVYSSR</sequence>
<evidence type="ECO:0000256" key="2">
    <source>
        <dbReference type="ARBA" id="ARBA00023015"/>
    </source>
</evidence>
<dbReference type="InterPro" id="IPR001138">
    <property type="entry name" value="Zn2Cys6_DnaBD"/>
</dbReference>
<evidence type="ECO:0000313" key="9">
    <source>
        <dbReference type="Proteomes" id="UP000019473"/>
    </source>
</evidence>
<dbReference type="RefSeq" id="XP_007756809.1">
    <property type="nucleotide sequence ID" value="XM_007758619.1"/>
</dbReference>
<feature type="compositionally biased region" description="Polar residues" evidence="6">
    <location>
        <begin position="127"/>
        <end position="142"/>
    </location>
</feature>
<evidence type="ECO:0000259" key="7">
    <source>
        <dbReference type="PROSITE" id="PS50048"/>
    </source>
</evidence>
<dbReference type="GO" id="GO:0000976">
    <property type="term" value="F:transcription cis-regulatory region binding"/>
    <property type="evidence" value="ECO:0007669"/>
    <property type="project" value="TreeGrafter"/>
</dbReference>
<dbReference type="PROSITE" id="PS50048">
    <property type="entry name" value="ZN2_CY6_FUNGAL_2"/>
    <property type="match status" value="1"/>
</dbReference>
<dbReference type="InterPro" id="IPR036864">
    <property type="entry name" value="Zn2-C6_fun-type_DNA-bd_sf"/>
</dbReference>
<evidence type="ECO:0000256" key="4">
    <source>
        <dbReference type="ARBA" id="ARBA00023163"/>
    </source>
</evidence>
<dbReference type="InterPro" id="IPR021858">
    <property type="entry name" value="Fun_TF"/>
</dbReference>
<dbReference type="GO" id="GO:0000981">
    <property type="term" value="F:DNA-binding transcription factor activity, RNA polymerase II-specific"/>
    <property type="evidence" value="ECO:0007669"/>
    <property type="project" value="InterPro"/>
</dbReference>
<name>W9W7F0_9EURO</name>
<feature type="domain" description="Zn(2)-C6 fungal-type" evidence="7">
    <location>
        <begin position="31"/>
        <end position="59"/>
    </location>
</feature>
<keyword evidence="5" id="KW-0539">Nucleus</keyword>
<dbReference type="Pfam" id="PF11951">
    <property type="entry name" value="Fungal_trans_2"/>
    <property type="match status" value="1"/>
</dbReference>
<dbReference type="Gene3D" id="4.10.240.10">
    <property type="entry name" value="Zn(2)-C6 fungal-type DNA-binding domain"/>
    <property type="match status" value="1"/>
</dbReference>
<dbReference type="VEuPathDB" id="FungiDB:A1O7_04609"/>
<proteinExistence type="predicted"/>
<dbReference type="AlphaFoldDB" id="W9W7F0"/>
<evidence type="ECO:0000256" key="3">
    <source>
        <dbReference type="ARBA" id="ARBA00023125"/>
    </source>
</evidence>
<organism evidence="8 9">
    <name type="scientific">Cladophialophora yegresii CBS 114405</name>
    <dbReference type="NCBI Taxonomy" id="1182544"/>
    <lineage>
        <taxon>Eukaryota</taxon>
        <taxon>Fungi</taxon>
        <taxon>Dikarya</taxon>
        <taxon>Ascomycota</taxon>
        <taxon>Pezizomycotina</taxon>
        <taxon>Eurotiomycetes</taxon>
        <taxon>Chaetothyriomycetidae</taxon>
        <taxon>Chaetothyriales</taxon>
        <taxon>Herpotrichiellaceae</taxon>
        <taxon>Cladophialophora</taxon>
    </lineage>
</organism>
<keyword evidence="2" id="KW-0805">Transcription regulation</keyword>
<feature type="region of interest" description="Disordered" evidence="6">
    <location>
        <begin position="1"/>
        <end position="30"/>
    </location>
</feature>
<dbReference type="HOGENOM" id="CLU_011075_1_0_1"/>
<dbReference type="SUPFAM" id="SSF57701">
    <property type="entry name" value="Zn2/Cys6 DNA-binding domain"/>
    <property type="match status" value="1"/>
</dbReference>
<evidence type="ECO:0000256" key="6">
    <source>
        <dbReference type="SAM" id="MobiDB-lite"/>
    </source>
</evidence>
<evidence type="ECO:0000256" key="1">
    <source>
        <dbReference type="ARBA" id="ARBA00004123"/>
    </source>
</evidence>
<dbReference type="PANTHER" id="PTHR37534:SF47">
    <property type="entry name" value="ZN(2)-C6 FUNGAL-TYPE DOMAIN-CONTAINING PROTEIN"/>
    <property type="match status" value="1"/>
</dbReference>
<comment type="caution">
    <text evidence="8">The sequence shown here is derived from an EMBL/GenBank/DDBJ whole genome shotgun (WGS) entry which is preliminary data.</text>
</comment>